<name>A0A5E7FT84_PSEFL</name>
<protein>
    <submittedName>
        <fullName evidence="1">Uncharacterized protein</fullName>
    </submittedName>
</protein>
<dbReference type="AlphaFoldDB" id="A0A5E7FT84"/>
<dbReference type="Proteomes" id="UP000409037">
    <property type="component" value="Unassembled WGS sequence"/>
</dbReference>
<organism evidence="1 2">
    <name type="scientific">Pseudomonas fluorescens</name>
    <dbReference type="NCBI Taxonomy" id="294"/>
    <lineage>
        <taxon>Bacteria</taxon>
        <taxon>Pseudomonadati</taxon>
        <taxon>Pseudomonadota</taxon>
        <taxon>Gammaproteobacteria</taxon>
        <taxon>Pseudomonadales</taxon>
        <taxon>Pseudomonadaceae</taxon>
        <taxon>Pseudomonas</taxon>
    </lineage>
</organism>
<evidence type="ECO:0000313" key="2">
    <source>
        <dbReference type="Proteomes" id="UP000409037"/>
    </source>
</evidence>
<reference evidence="1 2" key="1">
    <citation type="submission" date="2019-09" db="EMBL/GenBank/DDBJ databases">
        <authorList>
            <person name="Chandra G."/>
            <person name="Truman W A."/>
        </authorList>
    </citation>
    <scope>NUCLEOTIDE SEQUENCE [LARGE SCALE GENOMIC DNA]</scope>
    <source>
        <strain evidence="1">PS833</strain>
    </source>
</reference>
<evidence type="ECO:0000313" key="1">
    <source>
        <dbReference type="EMBL" id="VVO42415.1"/>
    </source>
</evidence>
<sequence>MSGILTISDLATPLRPYTTLQELAWRIAAPQRKRSVSQHLC</sequence>
<gene>
    <name evidence="1" type="ORF">PS833_06005</name>
</gene>
<proteinExistence type="predicted"/>
<accession>A0A5E7FT84</accession>
<dbReference type="EMBL" id="CABVHU010000023">
    <property type="protein sequence ID" value="VVO42415.1"/>
    <property type="molecule type" value="Genomic_DNA"/>
</dbReference>